<reference evidence="1" key="1">
    <citation type="journal article" date="2021" name="Proc. Natl. Acad. Sci. U.S.A.">
        <title>A Catalog of Tens of Thousands of Viruses from Human Metagenomes Reveals Hidden Associations with Chronic Diseases.</title>
        <authorList>
            <person name="Tisza M.J."/>
            <person name="Buck C.B."/>
        </authorList>
    </citation>
    <scope>NUCLEOTIDE SEQUENCE</scope>
    <source>
        <strain evidence="1">CtYh54</strain>
    </source>
</reference>
<dbReference type="EMBL" id="BK014884">
    <property type="protein sequence ID" value="DAD80554.1"/>
    <property type="molecule type" value="Genomic_DNA"/>
</dbReference>
<organism evidence="1">
    <name type="scientific">Siphoviridae sp. ctYh54</name>
    <dbReference type="NCBI Taxonomy" id="2826379"/>
    <lineage>
        <taxon>Viruses</taxon>
        <taxon>Duplodnaviria</taxon>
        <taxon>Heunggongvirae</taxon>
        <taxon>Uroviricota</taxon>
        <taxon>Caudoviricetes</taxon>
    </lineage>
</organism>
<proteinExistence type="predicted"/>
<evidence type="ECO:0000313" key="1">
    <source>
        <dbReference type="EMBL" id="DAD80554.1"/>
    </source>
</evidence>
<accession>A0A8S5MEA3</accession>
<name>A0A8S5MEA3_9CAUD</name>
<sequence length="290" mass="33550">MLSLTEILEYSLYREGQVLIPVSAFKYDMTKLETLYYNVIREAEKYVPRSEDVFMYVTRKGVRMPDTYAIKSLGFTGMSSNQIIAPIIRPMNSRYWYWEKHSHILQAQVDAHYLVKCLKYYTFEKLHYLDELGMTLKYQTEFTGRLAAEPDVNSLRFRSGDKVSVFDAMASCDNASNIAMCSGNLGDVMYNTDTREATLMLDGPVCEPIIAEYLTKYKGFRELEIGTSTLITDWFAAELYAGLGSLQAVTQLEQSPIKWNAPNLIEYGRNLRQQVFERRSSQMNFFEWLP</sequence>
<protein>
    <submittedName>
        <fullName evidence="1">Uncharacterized protein</fullName>
    </submittedName>
</protein>